<evidence type="ECO:0000313" key="1">
    <source>
        <dbReference type="EMBL" id="CAF2119403.1"/>
    </source>
</evidence>
<accession>A0A816VCX8</accession>
<reference evidence="1" key="1">
    <citation type="submission" date="2021-02" db="EMBL/GenBank/DDBJ databases">
        <authorList>
            <person name="Nowell W R."/>
        </authorList>
    </citation>
    <scope>NUCLEOTIDE SEQUENCE</scope>
</reference>
<protein>
    <submittedName>
        <fullName evidence="1">Uncharacterized protein</fullName>
    </submittedName>
</protein>
<dbReference type="Proteomes" id="UP000663856">
    <property type="component" value="Unassembled WGS sequence"/>
</dbReference>
<comment type="caution">
    <text evidence="1">The sequence shown here is derived from an EMBL/GenBank/DDBJ whole genome shotgun (WGS) entry which is preliminary data.</text>
</comment>
<keyword evidence="4" id="KW-1185">Reference proteome</keyword>
<dbReference type="Proteomes" id="UP000663866">
    <property type="component" value="Unassembled WGS sequence"/>
</dbReference>
<dbReference type="EMBL" id="CAJNRF010010307">
    <property type="protein sequence ID" value="CAF2119403.1"/>
    <property type="molecule type" value="Genomic_DNA"/>
</dbReference>
<organism evidence="1 3">
    <name type="scientific">Rotaria magnacalcarata</name>
    <dbReference type="NCBI Taxonomy" id="392030"/>
    <lineage>
        <taxon>Eukaryota</taxon>
        <taxon>Metazoa</taxon>
        <taxon>Spiralia</taxon>
        <taxon>Gnathifera</taxon>
        <taxon>Rotifera</taxon>
        <taxon>Eurotatoria</taxon>
        <taxon>Bdelloidea</taxon>
        <taxon>Philodinida</taxon>
        <taxon>Philodinidae</taxon>
        <taxon>Rotaria</taxon>
    </lineage>
</organism>
<sequence length="59" mass="7201">MLPFSAQYFFRYHLRTRNLYDMKNYRVVHDFIYKCPPDIILMLRLYEVKLGNTLAGQII</sequence>
<name>A0A816VCX8_9BILA</name>
<proteinExistence type="predicted"/>
<evidence type="ECO:0000313" key="2">
    <source>
        <dbReference type="EMBL" id="CAF4392966.1"/>
    </source>
</evidence>
<dbReference type="AlphaFoldDB" id="A0A816VCX8"/>
<dbReference type="EMBL" id="CAJOBG010039991">
    <property type="protein sequence ID" value="CAF4392966.1"/>
    <property type="molecule type" value="Genomic_DNA"/>
</dbReference>
<gene>
    <name evidence="2" type="ORF">OVN521_LOCUS34409</name>
    <name evidence="1" type="ORF">WKI299_LOCUS24062</name>
</gene>
<evidence type="ECO:0000313" key="3">
    <source>
        <dbReference type="Proteomes" id="UP000663856"/>
    </source>
</evidence>
<feature type="non-terminal residue" evidence="1">
    <location>
        <position position="59"/>
    </location>
</feature>
<evidence type="ECO:0000313" key="4">
    <source>
        <dbReference type="Proteomes" id="UP000663866"/>
    </source>
</evidence>